<feature type="domain" description="HTH araC/xylS-type" evidence="5">
    <location>
        <begin position="221"/>
        <end position="319"/>
    </location>
</feature>
<evidence type="ECO:0000313" key="7">
    <source>
        <dbReference type="Proteomes" id="UP000464378"/>
    </source>
</evidence>
<evidence type="ECO:0000256" key="1">
    <source>
        <dbReference type="ARBA" id="ARBA00023015"/>
    </source>
</evidence>
<dbReference type="SMART" id="SM00342">
    <property type="entry name" value="HTH_ARAC"/>
    <property type="match status" value="1"/>
</dbReference>
<dbReference type="Proteomes" id="UP000464378">
    <property type="component" value="Chromosome"/>
</dbReference>
<dbReference type="InterPro" id="IPR020449">
    <property type="entry name" value="Tscrpt_reg_AraC-type_HTH"/>
</dbReference>
<evidence type="ECO:0000259" key="5">
    <source>
        <dbReference type="PROSITE" id="PS01124"/>
    </source>
</evidence>
<keyword evidence="3" id="KW-0804">Transcription</keyword>
<dbReference type="Gene3D" id="1.10.10.60">
    <property type="entry name" value="Homeodomain-like"/>
    <property type="match status" value="1"/>
</dbReference>
<reference evidence="6" key="1">
    <citation type="submission" date="2019-04" db="EMBL/GenBank/DDBJ databases">
        <authorList>
            <consortium name="Science for Life Laboratories"/>
        </authorList>
    </citation>
    <scope>NUCLEOTIDE SEQUENCE</scope>
    <source>
        <strain evidence="6">MBLW1</strain>
    </source>
</reference>
<gene>
    <name evidence="6" type="ORF">GMBLW1_20250</name>
</gene>
<name>A0A6C2YLF7_9BACT</name>
<feature type="region of interest" description="Disordered" evidence="4">
    <location>
        <begin position="1"/>
        <end position="50"/>
    </location>
</feature>
<dbReference type="PANTHER" id="PTHR43280">
    <property type="entry name" value="ARAC-FAMILY TRANSCRIPTIONAL REGULATOR"/>
    <property type="match status" value="1"/>
</dbReference>
<evidence type="ECO:0000256" key="4">
    <source>
        <dbReference type="SAM" id="MobiDB-lite"/>
    </source>
</evidence>
<dbReference type="InterPro" id="IPR009057">
    <property type="entry name" value="Homeodomain-like_sf"/>
</dbReference>
<dbReference type="KEGG" id="tim:GMBLW1_20250"/>
<protein>
    <recommendedName>
        <fullName evidence="5">HTH araC/xylS-type domain-containing protein</fullName>
    </recommendedName>
</protein>
<dbReference type="InterPro" id="IPR018060">
    <property type="entry name" value="HTH_AraC"/>
</dbReference>
<dbReference type="SUPFAM" id="SSF46689">
    <property type="entry name" value="Homeodomain-like"/>
    <property type="match status" value="1"/>
</dbReference>
<proteinExistence type="predicted"/>
<keyword evidence="2 6" id="KW-0238">DNA-binding</keyword>
<dbReference type="GO" id="GO:0003700">
    <property type="term" value="F:DNA-binding transcription factor activity"/>
    <property type="evidence" value="ECO:0007669"/>
    <property type="project" value="InterPro"/>
</dbReference>
<accession>A0A6C2YLF7</accession>
<dbReference type="InterPro" id="IPR037923">
    <property type="entry name" value="HTH-like"/>
</dbReference>
<dbReference type="EMBL" id="LR593887">
    <property type="protein sequence ID" value="VTR99893.1"/>
    <property type="molecule type" value="Genomic_DNA"/>
</dbReference>
<dbReference type="EMBL" id="LR586016">
    <property type="protein sequence ID" value="VIP01935.1"/>
    <property type="molecule type" value="Genomic_DNA"/>
</dbReference>
<dbReference type="InParanoid" id="A0A6C2YLF7"/>
<evidence type="ECO:0000313" key="6">
    <source>
        <dbReference type="EMBL" id="VIP01935.1"/>
    </source>
</evidence>
<dbReference type="GO" id="GO:0043565">
    <property type="term" value="F:sequence-specific DNA binding"/>
    <property type="evidence" value="ECO:0007669"/>
    <property type="project" value="InterPro"/>
</dbReference>
<dbReference type="AlphaFoldDB" id="A0A6C2YLF7"/>
<dbReference type="RefSeq" id="WP_162657169.1">
    <property type="nucleotide sequence ID" value="NZ_LR593887.1"/>
</dbReference>
<sequence>MVTPKDRRTAAVPVLARGKKSARDANRSNGRSSSESASGSSSGWYDPRTGSRPVQVATIEVSSGAYEPKRSNTFAIVAVHSGRGRVELDVACHRFQAGSLVFVLPYQYVRWECDEPTRLQQLQFHANFLCVETFHAEVGCAGSLFNDPYGLPVLQLESRQFSAATDWLSRIEVEQREQGLAFEELSLAYLKALLIQATRAKVAQAVASGNSPAAQRHPVLTELTELIEKNYRIWHGPAQYAEALHQTPKALGRLVRERLGTTLTDLIRRRILTHAKWQLLHTLRSVKEIAAELGFDDMLYFSRLFRNSTGLPPTVFREFETTIRGGRNLSISLGTPSIPQ</sequence>
<feature type="compositionally biased region" description="Low complexity" evidence="4">
    <location>
        <begin position="27"/>
        <end position="42"/>
    </location>
</feature>
<dbReference type="PANTHER" id="PTHR43280:SF32">
    <property type="entry name" value="TRANSCRIPTIONAL REGULATORY PROTEIN"/>
    <property type="match status" value="1"/>
</dbReference>
<evidence type="ECO:0000256" key="2">
    <source>
        <dbReference type="ARBA" id="ARBA00023125"/>
    </source>
</evidence>
<evidence type="ECO:0000256" key="3">
    <source>
        <dbReference type="ARBA" id="ARBA00023163"/>
    </source>
</evidence>
<dbReference type="FunCoup" id="A0A6C2YLF7">
    <property type="interactions" value="117"/>
</dbReference>
<organism evidence="6">
    <name type="scientific">Tuwongella immobilis</name>
    <dbReference type="NCBI Taxonomy" id="692036"/>
    <lineage>
        <taxon>Bacteria</taxon>
        <taxon>Pseudomonadati</taxon>
        <taxon>Planctomycetota</taxon>
        <taxon>Planctomycetia</taxon>
        <taxon>Gemmatales</taxon>
        <taxon>Gemmataceae</taxon>
        <taxon>Tuwongella</taxon>
    </lineage>
</organism>
<dbReference type="PRINTS" id="PR00032">
    <property type="entry name" value="HTHARAC"/>
</dbReference>
<dbReference type="SUPFAM" id="SSF51215">
    <property type="entry name" value="Regulatory protein AraC"/>
    <property type="match status" value="1"/>
</dbReference>
<keyword evidence="7" id="KW-1185">Reference proteome</keyword>
<dbReference type="Pfam" id="PF12833">
    <property type="entry name" value="HTH_18"/>
    <property type="match status" value="1"/>
</dbReference>
<dbReference type="PROSITE" id="PS01124">
    <property type="entry name" value="HTH_ARAC_FAMILY_2"/>
    <property type="match status" value="1"/>
</dbReference>
<keyword evidence="1" id="KW-0805">Transcription regulation</keyword>